<evidence type="ECO:0000256" key="14">
    <source>
        <dbReference type="SAM" id="Phobius"/>
    </source>
</evidence>
<evidence type="ECO:0000256" key="11">
    <source>
        <dbReference type="ARBA" id="ARBA00023034"/>
    </source>
</evidence>
<evidence type="ECO:0000256" key="9">
    <source>
        <dbReference type="ARBA" id="ARBA00022737"/>
    </source>
</evidence>
<proteinExistence type="inferred from homology"/>
<feature type="region of interest" description="Disordered" evidence="13">
    <location>
        <begin position="236"/>
        <end position="255"/>
    </location>
</feature>
<evidence type="ECO:0000256" key="5">
    <source>
        <dbReference type="ARBA" id="ARBA00022448"/>
    </source>
</evidence>
<keyword evidence="6" id="KW-1003">Cell membrane</keyword>
<feature type="transmembrane region" description="Helical" evidence="14">
    <location>
        <begin position="165"/>
        <end position="184"/>
    </location>
</feature>
<keyword evidence="8 14" id="KW-0812">Transmembrane</keyword>
<dbReference type="eggNOG" id="KOG1623">
    <property type="taxonomic scope" value="Eukaryota"/>
</dbReference>
<feature type="compositionally biased region" description="Polar residues" evidence="13">
    <location>
        <begin position="246"/>
        <end position="255"/>
    </location>
</feature>
<dbReference type="EMBL" id="ANIZ01002694">
    <property type="protein sequence ID" value="ETI39002.1"/>
    <property type="molecule type" value="Genomic_DNA"/>
</dbReference>
<feature type="transmembrane region" description="Helical" evidence="14">
    <location>
        <begin position="190"/>
        <end position="213"/>
    </location>
</feature>
<feature type="transmembrane region" description="Helical" evidence="14">
    <location>
        <begin position="64"/>
        <end position="88"/>
    </location>
</feature>
<dbReference type="GO" id="GO:0005886">
    <property type="term" value="C:plasma membrane"/>
    <property type="evidence" value="ECO:0007669"/>
    <property type="project" value="UniProtKB-SubCell"/>
</dbReference>
<dbReference type="FunFam" id="1.20.1280.290:FF:000007">
    <property type="entry name" value="Bidirectional sugar transporter SWEET7"/>
    <property type="match status" value="1"/>
</dbReference>
<dbReference type="HOGENOM" id="CLU_048643_2_2_1"/>
<dbReference type="AlphaFoldDB" id="V9ELR2"/>
<evidence type="ECO:0000256" key="10">
    <source>
        <dbReference type="ARBA" id="ARBA00022989"/>
    </source>
</evidence>
<evidence type="ECO:0000313" key="15">
    <source>
        <dbReference type="EMBL" id="ETI39002.1"/>
    </source>
</evidence>
<dbReference type="InterPro" id="IPR047664">
    <property type="entry name" value="SWEET"/>
</dbReference>
<dbReference type="GO" id="GO:0000139">
    <property type="term" value="C:Golgi membrane"/>
    <property type="evidence" value="ECO:0007669"/>
    <property type="project" value="UniProtKB-SubCell"/>
</dbReference>
<accession>V9ELR2</accession>
<sequence length="255" mass="28371">MRFWVTLLNISTGIAEILLRLSPVPDMYNVHRSKSVGEVAELPLITMVISCHLWTTYGYATNNLFPIMGSQLFGEVVGIIYNIIYYRWSPEEKRERLRKLYAVALAVWSIVTLYVALGVSGVFGQNKDEVGTTLGYFGCAFSLSMFASPLATLKHVIDTKCSASIPIYLCTMILVSTALWTGSGLVKDDYFVAVVNFIGALLGSTQITIYFIYRPRANEDVALELNNAPFIALSPKSKTRQHDARQQSYGQQSLA</sequence>
<evidence type="ECO:0000256" key="2">
    <source>
        <dbReference type="ARBA" id="ARBA00004653"/>
    </source>
</evidence>
<dbReference type="FunFam" id="1.20.1280.290:FF:000004">
    <property type="entry name" value="Sugar transporter SWEET"/>
    <property type="match status" value="1"/>
</dbReference>
<dbReference type="Pfam" id="PF03083">
    <property type="entry name" value="MtN3_slv"/>
    <property type="match status" value="2"/>
</dbReference>
<keyword evidence="7" id="KW-0762">Sugar transport</keyword>
<evidence type="ECO:0000256" key="12">
    <source>
        <dbReference type="ARBA" id="ARBA00023136"/>
    </source>
</evidence>
<evidence type="ECO:0000256" key="7">
    <source>
        <dbReference type="ARBA" id="ARBA00022597"/>
    </source>
</evidence>
<keyword evidence="9" id="KW-0677">Repeat</keyword>
<evidence type="ECO:0000256" key="4">
    <source>
        <dbReference type="ARBA" id="ARBA00021741"/>
    </source>
</evidence>
<dbReference type="Gene3D" id="1.20.1280.290">
    <property type="match status" value="2"/>
</dbReference>
<protein>
    <recommendedName>
        <fullName evidence="4">Sugar transporter SWEET1</fullName>
    </recommendedName>
</protein>
<organism evidence="15 16">
    <name type="scientific">Phytophthora nicotianae P1569</name>
    <dbReference type="NCBI Taxonomy" id="1317065"/>
    <lineage>
        <taxon>Eukaryota</taxon>
        <taxon>Sar</taxon>
        <taxon>Stramenopiles</taxon>
        <taxon>Oomycota</taxon>
        <taxon>Peronosporomycetes</taxon>
        <taxon>Peronosporales</taxon>
        <taxon>Peronosporaceae</taxon>
        <taxon>Phytophthora</taxon>
    </lineage>
</organism>
<dbReference type="PANTHER" id="PTHR10791">
    <property type="entry name" value="RAG1-ACTIVATING PROTEIN 1"/>
    <property type="match status" value="1"/>
</dbReference>
<comment type="similarity">
    <text evidence="3">Belongs to the SWEET sugar transporter family.</text>
</comment>
<feature type="transmembrane region" description="Helical" evidence="14">
    <location>
        <begin position="135"/>
        <end position="153"/>
    </location>
</feature>
<keyword evidence="5" id="KW-0813">Transport</keyword>
<evidence type="ECO:0000256" key="3">
    <source>
        <dbReference type="ARBA" id="ARBA00007809"/>
    </source>
</evidence>
<keyword evidence="16" id="KW-1185">Reference proteome</keyword>
<dbReference type="Proteomes" id="UP000018721">
    <property type="component" value="Unassembled WGS sequence"/>
</dbReference>
<dbReference type="GO" id="GO:0051119">
    <property type="term" value="F:sugar transmembrane transporter activity"/>
    <property type="evidence" value="ECO:0007669"/>
    <property type="project" value="InterPro"/>
</dbReference>
<keyword evidence="11" id="KW-0333">Golgi apparatus</keyword>
<comment type="caution">
    <text evidence="15">The sequence shown here is derived from an EMBL/GenBank/DDBJ whole genome shotgun (WGS) entry which is preliminary data.</text>
</comment>
<comment type="subcellular location">
    <subcellularLocation>
        <location evidence="1">Cell membrane</location>
        <topology evidence="1">Multi-pass membrane protein</topology>
    </subcellularLocation>
    <subcellularLocation>
        <location evidence="2">Golgi apparatus membrane</location>
        <topology evidence="2">Multi-pass membrane protein</topology>
    </subcellularLocation>
</comment>
<keyword evidence="10 14" id="KW-1133">Transmembrane helix</keyword>
<dbReference type="OrthoDB" id="409725at2759"/>
<evidence type="ECO:0000256" key="13">
    <source>
        <dbReference type="SAM" id="MobiDB-lite"/>
    </source>
</evidence>
<reference evidence="15 16" key="1">
    <citation type="submission" date="2013-11" db="EMBL/GenBank/DDBJ databases">
        <title>The Genome Sequence of Phytophthora parasitica P1569.</title>
        <authorList>
            <consortium name="The Broad Institute Genomics Platform"/>
            <person name="Russ C."/>
            <person name="Tyler B."/>
            <person name="Panabieres F."/>
            <person name="Shan W."/>
            <person name="Tripathy S."/>
            <person name="Grunwald N."/>
            <person name="Machado M."/>
            <person name="Johnson C.S."/>
            <person name="Arredondo F."/>
            <person name="Hong C."/>
            <person name="Coffey M."/>
            <person name="Young S.K."/>
            <person name="Zeng Q."/>
            <person name="Gargeya S."/>
            <person name="Fitzgerald M."/>
            <person name="Abouelleil A."/>
            <person name="Alvarado L."/>
            <person name="Chapman S.B."/>
            <person name="Gainer-Dewar J."/>
            <person name="Goldberg J."/>
            <person name="Griggs A."/>
            <person name="Gujja S."/>
            <person name="Hansen M."/>
            <person name="Howarth C."/>
            <person name="Imamovic A."/>
            <person name="Ireland A."/>
            <person name="Larimer J."/>
            <person name="McCowan C."/>
            <person name="Murphy C."/>
            <person name="Pearson M."/>
            <person name="Poon T.W."/>
            <person name="Priest M."/>
            <person name="Roberts A."/>
            <person name="Saif S."/>
            <person name="Shea T."/>
            <person name="Sykes S."/>
            <person name="Wortman J."/>
            <person name="Nusbaum C."/>
            <person name="Birren B."/>
        </authorList>
    </citation>
    <scope>NUCLEOTIDE SEQUENCE [LARGE SCALE GENOMIC DNA]</scope>
    <source>
        <strain evidence="15 16">P1569</strain>
    </source>
</reference>
<dbReference type="PANTHER" id="PTHR10791:SF30">
    <property type="entry name" value="SUGAR TRANSPORTER SWEET1"/>
    <property type="match status" value="1"/>
</dbReference>
<evidence type="ECO:0000256" key="1">
    <source>
        <dbReference type="ARBA" id="ARBA00004651"/>
    </source>
</evidence>
<evidence type="ECO:0000313" key="16">
    <source>
        <dbReference type="Proteomes" id="UP000018721"/>
    </source>
</evidence>
<gene>
    <name evidence="15" type="ORF">F443_15360</name>
</gene>
<keyword evidence="12 14" id="KW-0472">Membrane</keyword>
<name>V9ELR2_PHYNI</name>
<evidence type="ECO:0000256" key="8">
    <source>
        <dbReference type="ARBA" id="ARBA00022692"/>
    </source>
</evidence>
<feature type="transmembrane region" description="Helical" evidence="14">
    <location>
        <begin position="100"/>
        <end position="123"/>
    </location>
</feature>
<evidence type="ECO:0000256" key="6">
    <source>
        <dbReference type="ARBA" id="ARBA00022475"/>
    </source>
</evidence>
<dbReference type="InterPro" id="IPR004316">
    <property type="entry name" value="SWEET_rpt"/>
</dbReference>